<feature type="compositionally biased region" description="Low complexity" evidence="1">
    <location>
        <begin position="107"/>
        <end position="118"/>
    </location>
</feature>
<proteinExistence type="predicted"/>
<evidence type="ECO:0000313" key="4">
    <source>
        <dbReference type="Proteomes" id="UP000030816"/>
    </source>
</evidence>
<protein>
    <recommendedName>
        <fullName evidence="2">Complex 1 LYR protein domain-containing protein</fullName>
    </recommendedName>
</protein>
<dbReference type="AlphaFoldDB" id="A0A0B2WQM6"/>
<dbReference type="Pfam" id="PF05347">
    <property type="entry name" value="Complex1_LYR"/>
    <property type="match status" value="1"/>
</dbReference>
<gene>
    <name evidence="3" type="ORF">MAM_06311</name>
</gene>
<keyword evidence="4" id="KW-1185">Reference proteome</keyword>
<evidence type="ECO:0000259" key="2">
    <source>
        <dbReference type="Pfam" id="PF05347"/>
    </source>
</evidence>
<dbReference type="STRING" id="1081103.A0A0B2WQM6"/>
<feature type="region of interest" description="Disordered" evidence="1">
    <location>
        <begin position="283"/>
        <end position="319"/>
    </location>
</feature>
<dbReference type="OrthoDB" id="3925971at2759"/>
<dbReference type="RefSeq" id="XP_040677015.1">
    <property type="nucleotide sequence ID" value="XM_040825109.1"/>
</dbReference>
<feature type="compositionally biased region" description="Basic and acidic residues" evidence="1">
    <location>
        <begin position="283"/>
        <end position="304"/>
    </location>
</feature>
<feature type="domain" description="Complex 1 LYR protein" evidence="2">
    <location>
        <begin position="18"/>
        <end position="78"/>
    </location>
</feature>
<comment type="caution">
    <text evidence="3">The sequence shown here is derived from an EMBL/GenBank/DDBJ whole genome shotgun (WGS) entry which is preliminary data.</text>
</comment>
<name>A0A0B2WQM6_METAS</name>
<feature type="region of interest" description="Disordered" evidence="1">
    <location>
        <begin position="100"/>
        <end position="120"/>
    </location>
</feature>
<dbReference type="GeneID" id="63740766"/>
<evidence type="ECO:0000256" key="1">
    <source>
        <dbReference type="SAM" id="MobiDB-lite"/>
    </source>
</evidence>
<dbReference type="InterPro" id="IPR008011">
    <property type="entry name" value="Complex1_LYR_dom"/>
</dbReference>
<reference evidence="3 4" key="1">
    <citation type="journal article" date="2014" name="Proc. Natl. Acad. Sci. U.S.A.">
        <title>Trajectory and genomic determinants of fungal-pathogen speciation and host adaptation.</title>
        <authorList>
            <person name="Hu X."/>
            <person name="Xiao G."/>
            <person name="Zheng P."/>
            <person name="Shang Y."/>
            <person name="Su Y."/>
            <person name="Zhang X."/>
            <person name="Liu X."/>
            <person name="Zhan S."/>
            <person name="St Leger R.J."/>
            <person name="Wang C."/>
        </authorList>
    </citation>
    <scope>NUCLEOTIDE SEQUENCE [LARGE SCALE GENOMIC DNA]</scope>
    <source>
        <strain evidence="3 4">ARSEF 1941</strain>
    </source>
</reference>
<dbReference type="Proteomes" id="UP000030816">
    <property type="component" value="Unassembled WGS sequence"/>
</dbReference>
<sequence length="385" mass="43265">MHRRPFIPASNSRHRIAALSLYRALLRSAGKIDVPTDAQNPTPGAAMARAVRKAFVKNRAYTSSRLVYASMVAGYKFLTLFSKAQRPGSPEHAELTAHLRARGRIHPPASRAEPSRPALRPREPFLKRVAVLDDGHPVYEPTYVPHSFKYRIPYVSTTAEGQPFLRLKKPQPKGLSRMVGRKGRIFTDKVRKLVGVDEKLGWDAAQEDSWDRLMAQQMRDEGVPGEETERLAANDGGQQAYEDSFAWSVQLTRLWWEWQVELMWRDWNARGEALNQLVEEQRAQMRGRDGDADSRSVQERRLEDGNVPEASRPLQKPNVGVFPGPPYALTASSISSVLSKQMARQQADSPESHVDPFTGPAWNALVHAQHRRLLKWAGQGATGKG</sequence>
<dbReference type="HOGENOM" id="CLU_042937_0_0_1"/>
<evidence type="ECO:0000313" key="3">
    <source>
        <dbReference type="EMBL" id="KHN95949.1"/>
    </source>
</evidence>
<accession>A0A0B2WQM6</accession>
<organism evidence="3 4">
    <name type="scientific">Metarhizium album (strain ARSEF 1941)</name>
    <dbReference type="NCBI Taxonomy" id="1081103"/>
    <lineage>
        <taxon>Eukaryota</taxon>
        <taxon>Fungi</taxon>
        <taxon>Dikarya</taxon>
        <taxon>Ascomycota</taxon>
        <taxon>Pezizomycotina</taxon>
        <taxon>Sordariomycetes</taxon>
        <taxon>Hypocreomycetidae</taxon>
        <taxon>Hypocreales</taxon>
        <taxon>Clavicipitaceae</taxon>
        <taxon>Metarhizium</taxon>
    </lineage>
</organism>
<dbReference type="EMBL" id="AZHE01000019">
    <property type="protein sequence ID" value="KHN95949.1"/>
    <property type="molecule type" value="Genomic_DNA"/>
</dbReference>